<dbReference type="GeneID" id="90994462"/>
<dbReference type="InterPro" id="IPR011642">
    <property type="entry name" value="Gate_dom"/>
</dbReference>
<dbReference type="Pfam" id="PF07670">
    <property type="entry name" value="Gate"/>
    <property type="match status" value="1"/>
</dbReference>
<feature type="transmembrane region" description="Helical" evidence="1">
    <location>
        <begin position="243"/>
        <end position="262"/>
    </location>
</feature>
<name>A0A1M4WW28_9FIRM</name>
<feature type="domain" description="Nucleoside transporter/FeoB GTPase Gate" evidence="2">
    <location>
        <begin position="169"/>
        <end position="266"/>
    </location>
</feature>
<feature type="transmembrane region" description="Helical" evidence="1">
    <location>
        <begin position="274"/>
        <end position="292"/>
    </location>
</feature>
<proteinExistence type="predicted"/>
<protein>
    <submittedName>
        <fullName evidence="3">Nucleoside recognition GATE domain-containing membrane protein YjiH</fullName>
    </submittedName>
</protein>
<feature type="transmembrane region" description="Helical" evidence="1">
    <location>
        <begin position="433"/>
        <end position="456"/>
    </location>
</feature>
<dbReference type="Proteomes" id="UP000184114">
    <property type="component" value="Unassembled WGS sequence"/>
</dbReference>
<feature type="transmembrane region" description="Helical" evidence="1">
    <location>
        <begin position="402"/>
        <end position="421"/>
    </location>
</feature>
<dbReference type="EMBL" id="FQTY01000008">
    <property type="protein sequence ID" value="SHE85273.1"/>
    <property type="molecule type" value="Genomic_DNA"/>
</dbReference>
<dbReference type="STRING" id="1123404.SAMN02745784_02016"/>
<evidence type="ECO:0000313" key="4">
    <source>
        <dbReference type="Proteomes" id="UP000184114"/>
    </source>
</evidence>
<gene>
    <name evidence="3" type="ORF">SAMN02745784_02016</name>
</gene>
<reference evidence="4" key="1">
    <citation type="submission" date="2016-11" db="EMBL/GenBank/DDBJ databases">
        <authorList>
            <person name="Varghese N."/>
            <person name="Submissions S."/>
        </authorList>
    </citation>
    <scope>NUCLEOTIDE SEQUENCE [LARGE SCALE GENOMIC DNA]</scope>
    <source>
        <strain evidence="4">DSM 18095</strain>
    </source>
</reference>
<feature type="transmembrane region" description="Helical" evidence="1">
    <location>
        <begin position="462"/>
        <end position="487"/>
    </location>
</feature>
<evidence type="ECO:0000313" key="3">
    <source>
        <dbReference type="EMBL" id="SHE85273.1"/>
    </source>
</evidence>
<evidence type="ECO:0000256" key="1">
    <source>
        <dbReference type="SAM" id="Phobius"/>
    </source>
</evidence>
<sequence length="488" mass="53795">MSHTLIKGDNLEELKKLNLDLNDVTVLDSLSLNKKSSRIGLIKSIFFTAIAIFIFFIPLTIKGTTDVPFGFIYNFFIKALGNFGLWLITLVIVFTGILSVYGKFFAKKNTMLNNYFGEDSVFHPFLYSLGGFFTLVYTLDATIPGFTGPEWIVGSSTGGTVVPAIVMGVAWIIPVGCFFMPFLLNYGVIDFVGSLMEPLMRPVFKVPGRAAVNAIASFVSSSSVGVLITNKLYNTGVYTEKEAVLVATGFSAVSVGFAYMVIKTAGLADHFLKVYFIALFITLLISAIMSRIPPLCKKKDIYYNGKIQTKDDIKAQRNRGKGIIKTGFDRAIKKSYTANNIFREIKSSLIDGYAVFPKVLTLLASMGILGLIVAEYTPFFNWIGALFVPLLKLFQVPNAVEIAPSLPVGIAEMFLPVLLIADKVELLDIGARYVVTTISIVQIIFFSETIVVMMAAKLPVKLSELIICFFERTILAIPITALFMHILF</sequence>
<feature type="transmembrane region" description="Helical" evidence="1">
    <location>
        <begin position="41"/>
        <end position="61"/>
    </location>
</feature>
<keyword evidence="1" id="KW-0812">Transmembrane</keyword>
<feature type="transmembrane region" description="Helical" evidence="1">
    <location>
        <begin position="83"/>
        <end position="104"/>
    </location>
</feature>
<evidence type="ECO:0000259" key="2">
    <source>
        <dbReference type="Pfam" id="PF07670"/>
    </source>
</evidence>
<keyword evidence="4" id="KW-1185">Reference proteome</keyword>
<accession>A0A1M4WW28</accession>
<feature type="transmembrane region" description="Helical" evidence="1">
    <location>
        <begin position="164"/>
        <end position="189"/>
    </location>
</feature>
<keyword evidence="1" id="KW-0472">Membrane</keyword>
<dbReference type="AlphaFoldDB" id="A0A1M4WW28"/>
<organism evidence="3 4">
    <name type="scientific">Tissierella praeacuta DSM 18095</name>
    <dbReference type="NCBI Taxonomy" id="1123404"/>
    <lineage>
        <taxon>Bacteria</taxon>
        <taxon>Bacillati</taxon>
        <taxon>Bacillota</taxon>
        <taxon>Tissierellia</taxon>
        <taxon>Tissierellales</taxon>
        <taxon>Tissierellaceae</taxon>
        <taxon>Tissierella</taxon>
    </lineage>
</organism>
<dbReference type="RefSeq" id="WP_072976009.1">
    <property type="nucleotide sequence ID" value="NZ_FQTY01000008.1"/>
</dbReference>
<keyword evidence="1" id="KW-1133">Transmembrane helix</keyword>
<feature type="transmembrane region" description="Helical" evidence="1">
    <location>
        <begin position="125"/>
        <end position="144"/>
    </location>
</feature>